<name>A0A7R7XH13_9EURO</name>
<reference evidence="2" key="1">
    <citation type="submission" date="2021-01" db="EMBL/GenBank/DDBJ databases">
        <authorList>
            <consortium name="Aspergillus puulaauensis MK2 genome sequencing consortium"/>
            <person name="Kazuki M."/>
            <person name="Futagami T."/>
        </authorList>
    </citation>
    <scope>NUCLEOTIDE SEQUENCE</scope>
    <source>
        <strain evidence="2">MK2</strain>
    </source>
</reference>
<keyword evidence="3" id="KW-1185">Reference proteome</keyword>
<feature type="region of interest" description="Disordered" evidence="1">
    <location>
        <begin position="90"/>
        <end position="128"/>
    </location>
</feature>
<gene>
    <name evidence="2" type="ORF">APUU_21830S</name>
</gene>
<dbReference type="GeneID" id="64971403"/>
<dbReference type="KEGG" id="apuu:APUU_21830S"/>
<dbReference type="Proteomes" id="UP000654913">
    <property type="component" value="Chromosome 2"/>
</dbReference>
<dbReference type="EMBL" id="AP024444">
    <property type="protein sequence ID" value="BCS21397.1"/>
    <property type="molecule type" value="Genomic_DNA"/>
</dbReference>
<dbReference type="RefSeq" id="XP_041553591.1">
    <property type="nucleotide sequence ID" value="XM_041700625.1"/>
</dbReference>
<accession>A0A7R7XH13</accession>
<sequence length="128" mass="14448">MEIYRTPSMPAKIIQPLGVQTYAIRKLRLARVPSRQEINLKTEQTPITAFPYIGDIDKEIHCPSMCKKKEKERPKYRCSKLQCIIYSLQPRGVPPSGLDGPISMQPKSPQTNIPDVDGGVRRTLNATN</sequence>
<protein>
    <submittedName>
        <fullName evidence="2">Uncharacterized protein</fullName>
    </submittedName>
</protein>
<organism evidence="2 3">
    <name type="scientific">Aspergillus puulaauensis</name>
    <dbReference type="NCBI Taxonomy" id="1220207"/>
    <lineage>
        <taxon>Eukaryota</taxon>
        <taxon>Fungi</taxon>
        <taxon>Dikarya</taxon>
        <taxon>Ascomycota</taxon>
        <taxon>Pezizomycotina</taxon>
        <taxon>Eurotiomycetes</taxon>
        <taxon>Eurotiomycetidae</taxon>
        <taxon>Eurotiales</taxon>
        <taxon>Aspergillaceae</taxon>
        <taxon>Aspergillus</taxon>
    </lineage>
</organism>
<proteinExistence type="predicted"/>
<evidence type="ECO:0000256" key="1">
    <source>
        <dbReference type="SAM" id="MobiDB-lite"/>
    </source>
</evidence>
<reference evidence="2" key="2">
    <citation type="submission" date="2021-02" db="EMBL/GenBank/DDBJ databases">
        <title>Aspergillus puulaauensis MK2 genome sequence.</title>
        <authorList>
            <person name="Futagami T."/>
            <person name="Mori K."/>
            <person name="Kadooka C."/>
            <person name="Tanaka T."/>
        </authorList>
    </citation>
    <scope>NUCLEOTIDE SEQUENCE</scope>
    <source>
        <strain evidence="2">MK2</strain>
    </source>
</reference>
<evidence type="ECO:0000313" key="2">
    <source>
        <dbReference type="EMBL" id="BCS21397.1"/>
    </source>
</evidence>
<evidence type="ECO:0000313" key="3">
    <source>
        <dbReference type="Proteomes" id="UP000654913"/>
    </source>
</evidence>
<dbReference type="AlphaFoldDB" id="A0A7R7XH13"/>